<protein>
    <submittedName>
        <fullName evidence="2">Uncharacterized protein</fullName>
    </submittedName>
</protein>
<keyword evidence="1" id="KW-0472">Membrane</keyword>
<keyword evidence="3" id="KW-1185">Reference proteome</keyword>
<dbReference type="Proteomes" id="UP000019491">
    <property type="component" value="Unassembled WGS sequence"/>
</dbReference>
<sequence length="80" mass="8753">MQLRLMISAAFPTLLGVIIYLRFVRGVHLRGRHHVAAATAVVVLSVLAWVGLGSGELFDPQWACFPGFVGLTWLAVVLYC</sequence>
<reference evidence="2 3" key="1">
    <citation type="submission" date="2014-02" db="EMBL/GenBank/DDBJ databases">
        <title>Whole genome shotgun sequence of Rhodococcus wratislaviensis NBRC 100605.</title>
        <authorList>
            <person name="Hosoyama A."/>
            <person name="Tsuchikane K."/>
            <person name="Yoshida I."/>
            <person name="Ohji S."/>
            <person name="Ichikawa N."/>
            <person name="Yamazoe A."/>
            <person name="Fujita N."/>
        </authorList>
    </citation>
    <scope>NUCLEOTIDE SEQUENCE [LARGE SCALE GENOMIC DNA]</scope>
    <source>
        <strain evidence="2 3">NBRC 100605</strain>
    </source>
</reference>
<evidence type="ECO:0000313" key="2">
    <source>
        <dbReference type="EMBL" id="GAF47010.1"/>
    </source>
</evidence>
<feature type="transmembrane region" description="Helical" evidence="1">
    <location>
        <begin position="6"/>
        <end position="23"/>
    </location>
</feature>
<keyword evidence="1" id="KW-0812">Transmembrane</keyword>
<dbReference type="AlphaFoldDB" id="X0R7T4"/>
<comment type="caution">
    <text evidence="2">The sequence shown here is derived from an EMBL/GenBank/DDBJ whole genome shotgun (WGS) entry which is preliminary data.</text>
</comment>
<keyword evidence="1" id="KW-1133">Transmembrane helix</keyword>
<dbReference type="EMBL" id="BAWF01000036">
    <property type="protein sequence ID" value="GAF47010.1"/>
    <property type="molecule type" value="Genomic_DNA"/>
</dbReference>
<dbReference type="RefSeq" id="WP_156046638.1">
    <property type="nucleotide sequence ID" value="NZ_BAWF01000036.1"/>
</dbReference>
<feature type="transmembrane region" description="Helical" evidence="1">
    <location>
        <begin position="35"/>
        <end position="54"/>
    </location>
</feature>
<evidence type="ECO:0000313" key="3">
    <source>
        <dbReference type="Proteomes" id="UP000019491"/>
    </source>
</evidence>
<proteinExistence type="predicted"/>
<accession>X0R7T4</accession>
<gene>
    <name evidence="2" type="ORF">RW1_036_00350</name>
</gene>
<organism evidence="2 3">
    <name type="scientific">Rhodococcus wratislaviensis NBRC 100605</name>
    <dbReference type="NCBI Taxonomy" id="1219028"/>
    <lineage>
        <taxon>Bacteria</taxon>
        <taxon>Bacillati</taxon>
        <taxon>Actinomycetota</taxon>
        <taxon>Actinomycetes</taxon>
        <taxon>Mycobacteriales</taxon>
        <taxon>Nocardiaceae</taxon>
        <taxon>Rhodococcus</taxon>
    </lineage>
</organism>
<feature type="transmembrane region" description="Helical" evidence="1">
    <location>
        <begin position="60"/>
        <end position="79"/>
    </location>
</feature>
<name>X0R7T4_RHOWR</name>
<evidence type="ECO:0000256" key="1">
    <source>
        <dbReference type="SAM" id="Phobius"/>
    </source>
</evidence>